<accession>A0A919QDG6</accession>
<evidence type="ECO:0000259" key="2">
    <source>
        <dbReference type="PROSITE" id="PS51819"/>
    </source>
</evidence>
<dbReference type="RefSeq" id="WP_307836777.1">
    <property type="nucleotide sequence ID" value="NZ_BOOA01000020.1"/>
</dbReference>
<dbReference type="SUPFAM" id="SSF52788">
    <property type="entry name" value="Phosphotyrosine protein phosphatases I"/>
    <property type="match status" value="1"/>
</dbReference>
<dbReference type="Gene3D" id="3.10.180.10">
    <property type="entry name" value="2,3-Dihydroxybiphenyl 1,2-Dioxygenase, domain 1"/>
    <property type="match status" value="2"/>
</dbReference>
<dbReference type="Pfam" id="PF00903">
    <property type="entry name" value="Glyoxalase"/>
    <property type="match status" value="2"/>
</dbReference>
<evidence type="ECO:0000256" key="1">
    <source>
        <dbReference type="ARBA" id="ARBA00022723"/>
    </source>
</evidence>
<dbReference type="PANTHER" id="PTHR43048">
    <property type="entry name" value="METHYLMALONYL-COA EPIMERASE"/>
    <property type="match status" value="1"/>
</dbReference>
<feature type="domain" description="VOC" evidence="2">
    <location>
        <begin position="54"/>
        <end position="173"/>
    </location>
</feature>
<dbReference type="PROSITE" id="PS51819">
    <property type="entry name" value="VOC"/>
    <property type="match status" value="2"/>
</dbReference>
<dbReference type="Proteomes" id="UP000640052">
    <property type="component" value="Unassembled WGS sequence"/>
</dbReference>
<keyword evidence="4" id="KW-1185">Reference proteome</keyword>
<dbReference type="InterPro" id="IPR037523">
    <property type="entry name" value="VOC_core"/>
</dbReference>
<gene>
    <name evidence="3" type="ORF">Aph01nite_28750</name>
</gene>
<dbReference type="InterPro" id="IPR036196">
    <property type="entry name" value="Ptyr_pPase_sf"/>
</dbReference>
<dbReference type="EMBL" id="BOOA01000020">
    <property type="protein sequence ID" value="GIH24565.1"/>
    <property type="molecule type" value="Genomic_DNA"/>
</dbReference>
<evidence type="ECO:0000313" key="3">
    <source>
        <dbReference type="EMBL" id="GIH24565.1"/>
    </source>
</evidence>
<protein>
    <recommendedName>
        <fullName evidence="2">VOC domain-containing protein</fullName>
    </recommendedName>
</protein>
<comment type="caution">
    <text evidence="3">The sequence shown here is derived from an EMBL/GenBank/DDBJ whole genome shotgun (WGS) entry which is preliminary data.</text>
</comment>
<dbReference type="GO" id="GO:0004493">
    <property type="term" value="F:methylmalonyl-CoA epimerase activity"/>
    <property type="evidence" value="ECO:0007669"/>
    <property type="project" value="TreeGrafter"/>
</dbReference>
<reference evidence="3" key="1">
    <citation type="submission" date="2021-01" db="EMBL/GenBank/DDBJ databases">
        <title>Whole genome shotgun sequence of Acrocarpospora phusangensis NBRC 108782.</title>
        <authorList>
            <person name="Komaki H."/>
            <person name="Tamura T."/>
        </authorList>
    </citation>
    <scope>NUCLEOTIDE SEQUENCE</scope>
    <source>
        <strain evidence="3">NBRC 108782</strain>
    </source>
</reference>
<dbReference type="InterPro" id="IPR051785">
    <property type="entry name" value="MMCE/EMCE_epimerase"/>
</dbReference>
<name>A0A919QDG6_9ACTN</name>
<proteinExistence type="predicted"/>
<organism evidence="3 4">
    <name type="scientific">Acrocarpospora phusangensis</name>
    <dbReference type="NCBI Taxonomy" id="1070424"/>
    <lineage>
        <taxon>Bacteria</taxon>
        <taxon>Bacillati</taxon>
        <taxon>Actinomycetota</taxon>
        <taxon>Actinomycetes</taxon>
        <taxon>Streptosporangiales</taxon>
        <taxon>Streptosporangiaceae</taxon>
        <taxon>Acrocarpospora</taxon>
    </lineage>
</organism>
<dbReference type="GO" id="GO:0046491">
    <property type="term" value="P:L-methylmalonyl-CoA metabolic process"/>
    <property type="evidence" value="ECO:0007669"/>
    <property type="project" value="TreeGrafter"/>
</dbReference>
<evidence type="ECO:0000313" key="4">
    <source>
        <dbReference type="Proteomes" id="UP000640052"/>
    </source>
</evidence>
<dbReference type="Gene3D" id="3.40.50.2300">
    <property type="match status" value="1"/>
</dbReference>
<dbReference type="InterPro" id="IPR004360">
    <property type="entry name" value="Glyas_Fos-R_dOase_dom"/>
</dbReference>
<feature type="domain" description="VOC" evidence="2">
    <location>
        <begin position="184"/>
        <end position="301"/>
    </location>
</feature>
<dbReference type="SUPFAM" id="SSF54593">
    <property type="entry name" value="Glyoxalase/Bleomycin resistance protein/Dihydroxybiphenyl dioxygenase"/>
    <property type="match status" value="2"/>
</dbReference>
<dbReference type="AlphaFoldDB" id="A0A919QDG6"/>
<sequence>MPSLLRCVPAPPLTPAGRRWPRLAVLFACTGNSSRSPIAEALLRHRTPMTAPDRYASVRYLVDDVQAGVDFYTTNLGFTVNTNAAPAFADVVRGPLRLLLSGPASSGARATPAESAVAGGNRIHLTVEDLDAEIARLRAAGLPFRSDVPDGRSYHGDEEARHRGPCRIPLRSGPCGKEIGMSVRLNHTIVAARDREETAAFLVEILGLPAATAFGPFLVVELGNEVSLDVAGTDGAVHPQHYAFLVTEEEFDQIWGRIKGRGLTFWADPFHQRPGEINTNDGGRGLYWSDPNGHNLEIITRPYGG</sequence>
<dbReference type="CDD" id="cd08351">
    <property type="entry name" value="ChaP_like"/>
    <property type="match status" value="1"/>
</dbReference>
<dbReference type="PANTHER" id="PTHR43048:SF3">
    <property type="entry name" value="METHYLMALONYL-COA EPIMERASE, MITOCHONDRIAL"/>
    <property type="match status" value="1"/>
</dbReference>
<dbReference type="InterPro" id="IPR029068">
    <property type="entry name" value="Glyas_Bleomycin-R_OHBP_Dase"/>
</dbReference>
<keyword evidence="1" id="KW-0479">Metal-binding</keyword>
<dbReference type="GO" id="GO:0046872">
    <property type="term" value="F:metal ion binding"/>
    <property type="evidence" value="ECO:0007669"/>
    <property type="project" value="UniProtKB-KW"/>
</dbReference>